<name>A0A1T4YWT0_9ACTN</name>
<dbReference type="InterPro" id="IPR039422">
    <property type="entry name" value="MarR/SlyA-like"/>
</dbReference>
<dbReference type="GO" id="GO:0006950">
    <property type="term" value="P:response to stress"/>
    <property type="evidence" value="ECO:0007669"/>
    <property type="project" value="TreeGrafter"/>
</dbReference>
<dbReference type="SUPFAM" id="SSF46785">
    <property type="entry name" value="Winged helix' DNA-binding domain"/>
    <property type="match status" value="1"/>
</dbReference>
<dbReference type="PANTHER" id="PTHR33164:SF57">
    <property type="entry name" value="MARR-FAMILY TRANSCRIPTIONAL REGULATOR"/>
    <property type="match status" value="1"/>
</dbReference>
<evidence type="ECO:0000313" key="2">
    <source>
        <dbReference type="EMBL" id="SKB06297.1"/>
    </source>
</evidence>
<dbReference type="SMART" id="SM00347">
    <property type="entry name" value="HTH_MARR"/>
    <property type="match status" value="1"/>
</dbReference>
<dbReference type="Gene3D" id="1.10.10.10">
    <property type="entry name" value="Winged helix-like DNA-binding domain superfamily/Winged helix DNA-binding domain"/>
    <property type="match status" value="1"/>
</dbReference>
<dbReference type="InterPro" id="IPR000835">
    <property type="entry name" value="HTH_MarR-typ"/>
</dbReference>
<dbReference type="RefSeq" id="WP_078699356.1">
    <property type="nucleotide sequence ID" value="NZ_LT796768.1"/>
</dbReference>
<dbReference type="AlphaFoldDB" id="A0A1T4YWT0"/>
<dbReference type="EMBL" id="LT796768">
    <property type="protein sequence ID" value="SKB06297.1"/>
    <property type="molecule type" value="Genomic_DNA"/>
</dbReference>
<reference evidence="3" key="1">
    <citation type="submission" date="2017-02" db="EMBL/GenBank/DDBJ databases">
        <authorList>
            <person name="Varghese N."/>
            <person name="Submissions S."/>
        </authorList>
    </citation>
    <scope>NUCLEOTIDE SEQUENCE [LARGE SCALE GENOMIC DNA]</scope>
    <source>
        <strain evidence="3">9H-4</strain>
    </source>
</reference>
<keyword evidence="3" id="KW-1185">Reference proteome</keyword>
<dbReference type="GO" id="GO:0003700">
    <property type="term" value="F:DNA-binding transcription factor activity"/>
    <property type="evidence" value="ECO:0007669"/>
    <property type="project" value="InterPro"/>
</dbReference>
<proteinExistence type="predicted"/>
<gene>
    <name evidence="2" type="ORF">SAMN06295964_1257</name>
</gene>
<dbReference type="Pfam" id="PF12802">
    <property type="entry name" value="MarR_2"/>
    <property type="match status" value="1"/>
</dbReference>
<accession>A0A1T4YWT0</accession>
<dbReference type="InterPro" id="IPR036388">
    <property type="entry name" value="WH-like_DNA-bd_sf"/>
</dbReference>
<protein>
    <submittedName>
        <fullName evidence="2">MarR family transcriptional regulator, transcriptional regulator for hemolysin</fullName>
    </submittedName>
</protein>
<evidence type="ECO:0000313" key="3">
    <source>
        <dbReference type="Proteomes" id="UP000191040"/>
    </source>
</evidence>
<dbReference type="OrthoDB" id="3177763at2"/>
<dbReference type="Proteomes" id="UP000191040">
    <property type="component" value="Chromosome I"/>
</dbReference>
<evidence type="ECO:0000259" key="1">
    <source>
        <dbReference type="PROSITE" id="PS50995"/>
    </source>
</evidence>
<sequence>MNDSPHACAFAAVRDFLGQVFTTAEGESLETVAGLKLSFTHARLVFALAHHDHPVAIGDLAEAVGLSAASAGRNVEQLVRKKLLVRTENPEDRRVKLVAVTDLGRSLAQSHLKSKEDAVRTLLDDLDTAQCLALVEALKPLSKEEPDVSQSS</sequence>
<dbReference type="InterPro" id="IPR036390">
    <property type="entry name" value="WH_DNA-bd_sf"/>
</dbReference>
<dbReference type="PANTHER" id="PTHR33164">
    <property type="entry name" value="TRANSCRIPTIONAL REGULATOR, MARR FAMILY"/>
    <property type="match status" value="1"/>
</dbReference>
<organism evidence="2 3">
    <name type="scientific">Aeromicrobium choanae</name>
    <dbReference type="NCBI Taxonomy" id="1736691"/>
    <lineage>
        <taxon>Bacteria</taxon>
        <taxon>Bacillati</taxon>
        <taxon>Actinomycetota</taxon>
        <taxon>Actinomycetes</taxon>
        <taxon>Propionibacteriales</taxon>
        <taxon>Nocardioidaceae</taxon>
        <taxon>Aeromicrobium</taxon>
    </lineage>
</organism>
<dbReference type="STRING" id="1736691.SAMN06295964_1257"/>
<dbReference type="PROSITE" id="PS50995">
    <property type="entry name" value="HTH_MARR_2"/>
    <property type="match status" value="1"/>
</dbReference>
<feature type="domain" description="HTH marR-type" evidence="1">
    <location>
        <begin position="1"/>
        <end position="143"/>
    </location>
</feature>